<feature type="transmembrane region" description="Helical" evidence="1">
    <location>
        <begin position="21"/>
        <end position="41"/>
    </location>
</feature>
<reference evidence="2" key="1">
    <citation type="submission" date="2014-03" db="EMBL/GenBank/DDBJ databases">
        <title>The sialotranscriptome of Amblyomma triste, Amblyomma parvum and Amblyomma cajennense ticks, uncovered by 454-based RNA-seq.</title>
        <authorList>
            <person name="Garcia G.R."/>
            <person name="Gardinassi L.G."/>
            <person name="Ribeiro J.M."/>
            <person name="Anatriello E."/>
            <person name="Ferreira B.R."/>
            <person name="Moreira H.N."/>
            <person name="Mafra C."/>
            <person name="Olegario M.M."/>
            <person name="Szabo P.J."/>
            <person name="Miranda-Santos I.K."/>
            <person name="Maruyama S.R."/>
        </authorList>
    </citation>
    <scope>NUCLEOTIDE SEQUENCE</scope>
    <source>
        <strain evidence="2">Mato Grasso do Sul</strain>
        <tissue evidence="2">Salivary glands</tissue>
    </source>
</reference>
<accession>A0A023G0H5</accession>
<name>A0A023G0H5_AMBTT</name>
<organism evidence="2">
    <name type="scientific">Amblyomma triste</name>
    <name type="common">Neotropical tick</name>
    <dbReference type="NCBI Taxonomy" id="251400"/>
    <lineage>
        <taxon>Eukaryota</taxon>
        <taxon>Metazoa</taxon>
        <taxon>Ecdysozoa</taxon>
        <taxon>Arthropoda</taxon>
        <taxon>Chelicerata</taxon>
        <taxon>Arachnida</taxon>
        <taxon>Acari</taxon>
        <taxon>Parasitiformes</taxon>
        <taxon>Ixodida</taxon>
        <taxon>Ixodoidea</taxon>
        <taxon>Ixodidae</taxon>
        <taxon>Amblyomminae</taxon>
        <taxon>Amblyomma</taxon>
    </lineage>
</organism>
<dbReference type="AlphaFoldDB" id="A0A023G0H5"/>
<dbReference type="EMBL" id="GBBM01007757">
    <property type="protein sequence ID" value="JAC27661.1"/>
    <property type="molecule type" value="mRNA"/>
</dbReference>
<keyword evidence="1" id="KW-0472">Membrane</keyword>
<evidence type="ECO:0000256" key="1">
    <source>
        <dbReference type="SAM" id="Phobius"/>
    </source>
</evidence>
<feature type="non-terminal residue" evidence="2">
    <location>
        <position position="109"/>
    </location>
</feature>
<protein>
    <submittedName>
        <fullName evidence="2">Uncharacterized protein</fullName>
    </submittedName>
</protein>
<keyword evidence="1" id="KW-1133">Transmembrane helix</keyword>
<evidence type="ECO:0000313" key="2">
    <source>
        <dbReference type="EMBL" id="JAC27661.1"/>
    </source>
</evidence>
<proteinExistence type="evidence at transcript level"/>
<sequence length="109" mass="12007">MLAQEALCKCVSLPCNIRICFLLFLFLDVLYSSVIFMVDLYQHLENRLLPSHALGVSRACRSPAMTELTAQCSSLLVANTGVVAVTAFTTVFNMSHCSEMVARTVDRTS</sequence>
<keyword evidence="1" id="KW-0812">Transmembrane</keyword>